<dbReference type="InterPro" id="IPR004341">
    <property type="entry name" value="CAT_RNA-bd_dom"/>
</dbReference>
<name>A0A0U9HAL8_9BACI</name>
<dbReference type="EMBL" id="BBXV01000067">
    <property type="protein sequence ID" value="GAQ19765.1"/>
    <property type="molecule type" value="Genomic_DNA"/>
</dbReference>
<dbReference type="SUPFAM" id="SSF63520">
    <property type="entry name" value="PTS-regulatory domain, PRD"/>
    <property type="match status" value="2"/>
</dbReference>
<dbReference type="PANTHER" id="PTHR30185:SF15">
    <property type="entry name" value="CRYPTIC BETA-GLUCOSIDE BGL OPERON ANTITERMINATOR"/>
    <property type="match status" value="1"/>
</dbReference>
<evidence type="ECO:0000313" key="3">
    <source>
        <dbReference type="EMBL" id="GAQ19765.1"/>
    </source>
</evidence>
<dbReference type="InterPro" id="IPR050661">
    <property type="entry name" value="BglG_antiterminators"/>
</dbReference>
<reference evidence="4" key="1">
    <citation type="submission" date="2015-07" db="EMBL/GenBank/DDBJ databases">
        <title>Draft Genome Sequence of Oceanobacillus picturae Heshi-B3 that Was Isolated from Fermented Rice Bran with Aging Salted Mackerel, Which Was Named Heshiko as Traditional Fermented Seafood in Japan.</title>
        <authorList>
            <person name="Akuzawa S."/>
            <person name="Nakagawa J."/>
            <person name="Kanekatsu T."/>
            <person name="Kanesaki Y."/>
            <person name="Suzuki T."/>
        </authorList>
    </citation>
    <scope>NUCLEOTIDE SEQUENCE [LARGE SCALE GENOMIC DNA]</scope>
    <source>
        <strain evidence="4">Heshi-B3</strain>
    </source>
</reference>
<feature type="domain" description="PRD" evidence="2">
    <location>
        <begin position="170"/>
        <end position="280"/>
    </location>
</feature>
<evidence type="ECO:0000259" key="2">
    <source>
        <dbReference type="PROSITE" id="PS51372"/>
    </source>
</evidence>
<proteinExistence type="predicted"/>
<dbReference type="Pfam" id="PF00874">
    <property type="entry name" value="PRD"/>
    <property type="match status" value="2"/>
</dbReference>
<dbReference type="SUPFAM" id="SSF50151">
    <property type="entry name" value="SacY-like RNA-binding domain"/>
    <property type="match status" value="1"/>
</dbReference>
<comment type="caution">
    <text evidence="3">The sequence shown here is derived from an EMBL/GenBank/DDBJ whole genome shotgun (WGS) entry which is preliminary data.</text>
</comment>
<dbReference type="RefSeq" id="WP_058951303.1">
    <property type="nucleotide sequence ID" value="NZ_BBXV01000067.1"/>
</dbReference>
<accession>A0A0U9HAL8</accession>
<dbReference type="GO" id="GO:0003723">
    <property type="term" value="F:RNA binding"/>
    <property type="evidence" value="ECO:0007669"/>
    <property type="project" value="InterPro"/>
</dbReference>
<dbReference type="PROSITE" id="PS51372">
    <property type="entry name" value="PRD_2"/>
    <property type="match status" value="2"/>
</dbReference>
<dbReference type="SMART" id="SM01061">
    <property type="entry name" value="CAT_RBD"/>
    <property type="match status" value="1"/>
</dbReference>
<sequence length="280" mass="33196">MKLIQAFNNNVALVLDNKNNEIVVMGKGVGFKKKKFEQIDETLIDKMYSLNNPELNQLSNILSKVPADYIYITNKIIGIGERVLQKEFNDVFLITLVDHINFALERATQNIVIQNPLHWEVKNLYGKEYQIGQEAIALIKRHTNITLPDYEATSIALHFVNTQYWQEEMQETFQITEIMNKILEIISYHYQMKLEENSINYSRLLTHLRYFIIRQIHGEINSNDDTISFYSMIQERYPEAYRCVKKIKKYLHIEYGWECSDEELAYLTLHIQRMTSRKKE</sequence>
<evidence type="ECO:0000256" key="1">
    <source>
        <dbReference type="ARBA" id="ARBA00022737"/>
    </source>
</evidence>
<feature type="domain" description="PRD" evidence="2">
    <location>
        <begin position="64"/>
        <end position="169"/>
    </location>
</feature>
<dbReference type="PANTHER" id="PTHR30185">
    <property type="entry name" value="CRYPTIC BETA-GLUCOSIDE BGL OPERON ANTITERMINATOR"/>
    <property type="match status" value="1"/>
</dbReference>
<dbReference type="InterPro" id="IPR036634">
    <property type="entry name" value="PRD_sf"/>
</dbReference>
<dbReference type="NCBIfam" id="NF046042">
    <property type="entry name" value="LicT"/>
    <property type="match status" value="1"/>
</dbReference>
<protein>
    <submittedName>
        <fullName evidence="3">Beta-glucoside operon antiterminator</fullName>
    </submittedName>
</protein>
<dbReference type="Gene3D" id="2.30.24.10">
    <property type="entry name" value="CAT RNA-binding domain"/>
    <property type="match status" value="1"/>
</dbReference>
<dbReference type="InterPro" id="IPR011608">
    <property type="entry name" value="PRD"/>
</dbReference>
<evidence type="ECO:0000313" key="4">
    <source>
        <dbReference type="Proteomes" id="UP000052946"/>
    </source>
</evidence>
<dbReference type="OrthoDB" id="9813552at2"/>
<dbReference type="Pfam" id="PF03123">
    <property type="entry name" value="CAT_RBD"/>
    <property type="match status" value="1"/>
</dbReference>
<keyword evidence="1" id="KW-0677">Repeat</keyword>
<gene>
    <name evidence="3" type="ORF">OPHB3_3749</name>
</gene>
<dbReference type="GO" id="GO:0006355">
    <property type="term" value="P:regulation of DNA-templated transcription"/>
    <property type="evidence" value="ECO:0007669"/>
    <property type="project" value="InterPro"/>
</dbReference>
<dbReference type="InterPro" id="IPR036650">
    <property type="entry name" value="CAT_RNA-bd_dom_sf"/>
</dbReference>
<organism evidence="3 4">
    <name type="scientific">Oceanobacillus picturae</name>
    <dbReference type="NCBI Taxonomy" id="171693"/>
    <lineage>
        <taxon>Bacteria</taxon>
        <taxon>Bacillati</taxon>
        <taxon>Bacillota</taxon>
        <taxon>Bacilli</taxon>
        <taxon>Bacillales</taxon>
        <taxon>Bacillaceae</taxon>
        <taxon>Oceanobacillus</taxon>
    </lineage>
</organism>
<dbReference type="Proteomes" id="UP000052946">
    <property type="component" value="Unassembled WGS sequence"/>
</dbReference>
<dbReference type="AlphaFoldDB" id="A0A0U9HAL8"/>
<reference evidence="3 4" key="2">
    <citation type="journal article" date="2016" name="Genome Announc.">
        <title>Draft Genome Sequence of Oceanobacillus picturae Heshi-B3, Isolated from Fermented Rice Bran in a Traditional Japanese Seafood Dish.</title>
        <authorList>
            <person name="Akuzawa S."/>
            <person name="Nagaoka J."/>
            <person name="Kanekatsu M."/>
            <person name="Kanesaki Y."/>
            <person name="Suzuki T."/>
        </authorList>
    </citation>
    <scope>NUCLEOTIDE SEQUENCE [LARGE SCALE GENOMIC DNA]</scope>
    <source>
        <strain evidence="3 4">Heshi-B3</strain>
    </source>
</reference>
<dbReference type="Gene3D" id="1.10.1790.10">
    <property type="entry name" value="PRD domain"/>
    <property type="match status" value="2"/>
</dbReference>